<accession>A0A9X6RN16</accession>
<protein>
    <submittedName>
        <fullName evidence="2">Uncharacterized protein</fullName>
    </submittedName>
</protein>
<sequence length="327" mass="35085">MVKLIMSLAALALLEVTLVAAYLPADYQTRSAAQKQTILWNQIILEPYSTLPTGGHGLLAMARLLAPTYHTTAFNRVSDELEDGRVKLLHPYGSCAKAELRINAASPYTGVLKANSVGTAVIRPSVAAWDEIGAGLKPGLGVKVLINGGPSVNFHTLFNTDGNGPNNNNFFLNPVANTFVQPDPSPATYLIVKAMELALKLLAGGAEARPVGVNLLGLTEQTAVEVDGTVVPVNAVRAPFKLTWIPNPAFQVAPESTLDFRRQIERVPSGSTVYTLTAFATQADADSNNGVPIGELVTTSEFVTTKYCDDNLYLQHARRPWRAFGQS</sequence>
<dbReference type="Proteomes" id="UP000192578">
    <property type="component" value="Unassembled WGS sequence"/>
</dbReference>
<dbReference type="AlphaFoldDB" id="A0A9X6RN16"/>
<keyword evidence="1" id="KW-0732">Signal</keyword>
<keyword evidence="3" id="KW-1185">Reference proteome</keyword>
<feature type="chain" id="PRO_5040783645" evidence="1">
    <location>
        <begin position="22"/>
        <end position="327"/>
    </location>
</feature>
<dbReference type="OrthoDB" id="2094222at2759"/>
<evidence type="ECO:0000256" key="1">
    <source>
        <dbReference type="SAM" id="SignalP"/>
    </source>
</evidence>
<organism evidence="2 3">
    <name type="scientific">Hypsibius exemplaris</name>
    <name type="common">Freshwater tardigrade</name>
    <dbReference type="NCBI Taxonomy" id="2072580"/>
    <lineage>
        <taxon>Eukaryota</taxon>
        <taxon>Metazoa</taxon>
        <taxon>Ecdysozoa</taxon>
        <taxon>Tardigrada</taxon>
        <taxon>Eutardigrada</taxon>
        <taxon>Parachela</taxon>
        <taxon>Hypsibioidea</taxon>
        <taxon>Hypsibiidae</taxon>
        <taxon>Hypsibius</taxon>
    </lineage>
</organism>
<evidence type="ECO:0000313" key="2">
    <source>
        <dbReference type="EMBL" id="OWA53585.1"/>
    </source>
</evidence>
<feature type="signal peptide" evidence="1">
    <location>
        <begin position="1"/>
        <end position="21"/>
    </location>
</feature>
<comment type="caution">
    <text evidence="2">The sequence shown here is derived from an EMBL/GenBank/DDBJ whole genome shotgun (WGS) entry which is preliminary data.</text>
</comment>
<evidence type="ECO:0000313" key="3">
    <source>
        <dbReference type="Proteomes" id="UP000192578"/>
    </source>
</evidence>
<name>A0A9X6RN16_HYPEX</name>
<gene>
    <name evidence="2" type="ORF">BV898_18007</name>
</gene>
<proteinExistence type="predicted"/>
<reference evidence="3" key="1">
    <citation type="submission" date="2017-01" db="EMBL/GenBank/DDBJ databases">
        <title>Comparative genomics of anhydrobiosis in the tardigrade Hypsibius dujardini.</title>
        <authorList>
            <person name="Yoshida Y."/>
            <person name="Koutsovoulos G."/>
            <person name="Laetsch D."/>
            <person name="Stevens L."/>
            <person name="Kumar S."/>
            <person name="Horikawa D."/>
            <person name="Ishino K."/>
            <person name="Komine S."/>
            <person name="Tomita M."/>
            <person name="Blaxter M."/>
            <person name="Arakawa K."/>
        </authorList>
    </citation>
    <scope>NUCLEOTIDE SEQUENCE [LARGE SCALE GENOMIC DNA]</scope>
    <source>
        <strain evidence="3">Z151</strain>
    </source>
</reference>
<dbReference type="EMBL" id="MTYJ01000331">
    <property type="protein sequence ID" value="OWA53585.1"/>
    <property type="molecule type" value="Genomic_DNA"/>
</dbReference>